<dbReference type="InterPro" id="IPR016024">
    <property type="entry name" value="ARM-type_fold"/>
</dbReference>
<evidence type="ECO:0000256" key="1">
    <source>
        <dbReference type="SAM" id="Phobius"/>
    </source>
</evidence>
<dbReference type="InterPro" id="IPR004155">
    <property type="entry name" value="PBS_lyase_HEAT"/>
</dbReference>
<name>A0A382LN36_9ZZZZ</name>
<keyword evidence="1" id="KW-0472">Membrane</keyword>
<organism evidence="2">
    <name type="scientific">marine metagenome</name>
    <dbReference type="NCBI Taxonomy" id="408172"/>
    <lineage>
        <taxon>unclassified sequences</taxon>
        <taxon>metagenomes</taxon>
        <taxon>ecological metagenomes</taxon>
    </lineage>
</organism>
<dbReference type="EMBL" id="UINC01087637">
    <property type="protein sequence ID" value="SVC37175.1"/>
    <property type="molecule type" value="Genomic_DNA"/>
</dbReference>
<dbReference type="AlphaFoldDB" id="A0A382LN36"/>
<sequence length="291" mass="32599">MSKSLNQESNPSKVYVLFYSFFLIPLMVVITGTSFFIIVKFLTLEPKSASDLLNDVKIGSASKRWQSAFELSKILANKTDSVDDILFRNQLVTAYSRSVHDDERVRMYLALAMGQTGDQFYGKTLRTGLNDENPATRLAAIKALGVLQYTPAVEDLQNIITDKNRKDVEYLTAVVSLGNMGDQSVIPDLIPLLDHEEVNIRWDTALSLAKLGDTSGLDIIADLMDRTYYSSYPEVDQEEANQAIRVAIHVSSNFRNAVFKEKLVTLAEGDENMEIRDTAIKTLKKVYGHQS</sequence>
<dbReference type="Pfam" id="PF13646">
    <property type="entry name" value="HEAT_2"/>
    <property type="match status" value="2"/>
</dbReference>
<dbReference type="GO" id="GO:0016491">
    <property type="term" value="F:oxidoreductase activity"/>
    <property type="evidence" value="ECO:0007669"/>
    <property type="project" value="TreeGrafter"/>
</dbReference>
<protein>
    <recommendedName>
        <fullName evidence="3">HEAT repeat domain-containing protein</fullName>
    </recommendedName>
</protein>
<dbReference type="Gene3D" id="1.25.10.10">
    <property type="entry name" value="Leucine-rich Repeat Variant"/>
    <property type="match status" value="1"/>
</dbReference>
<keyword evidence="1" id="KW-1133">Transmembrane helix</keyword>
<dbReference type="PANTHER" id="PTHR12697:SF5">
    <property type="entry name" value="DEOXYHYPUSINE HYDROXYLASE"/>
    <property type="match status" value="1"/>
</dbReference>
<feature type="transmembrane region" description="Helical" evidence="1">
    <location>
        <begin position="16"/>
        <end position="39"/>
    </location>
</feature>
<dbReference type="PANTHER" id="PTHR12697">
    <property type="entry name" value="PBS LYASE HEAT-LIKE PROTEIN"/>
    <property type="match status" value="1"/>
</dbReference>
<accession>A0A382LN36</accession>
<dbReference type="SUPFAM" id="SSF48371">
    <property type="entry name" value="ARM repeat"/>
    <property type="match status" value="1"/>
</dbReference>
<dbReference type="InterPro" id="IPR011989">
    <property type="entry name" value="ARM-like"/>
</dbReference>
<evidence type="ECO:0000313" key="2">
    <source>
        <dbReference type="EMBL" id="SVC37175.1"/>
    </source>
</evidence>
<reference evidence="2" key="1">
    <citation type="submission" date="2018-05" db="EMBL/GenBank/DDBJ databases">
        <authorList>
            <person name="Lanie J.A."/>
            <person name="Ng W.-L."/>
            <person name="Kazmierczak K.M."/>
            <person name="Andrzejewski T.M."/>
            <person name="Davidsen T.M."/>
            <person name="Wayne K.J."/>
            <person name="Tettelin H."/>
            <person name="Glass J.I."/>
            <person name="Rusch D."/>
            <person name="Podicherti R."/>
            <person name="Tsui H.-C.T."/>
            <person name="Winkler M.E."/>
        </authorList>
    </citation>
    <scope>NUCLEOTIDE SEQUENCE</scope>
</reference>
<dbReference type="SMART" id="SM00567">
    <property type="entry name" value="EZ_HEAT"/>
    <property type="match status" value="3"/>
</dbReference>
<gene>
    <name evidence="2" type="ORF">METZ01_LOCUS290029</name>
</gene>
<keyword evidence="1" id="KW-0812">Transmembrane</keyword>
<evidence type="ECO:0008006" key="3">
    <source>
        <dbReference type="Google" id="ProtNLM"/>
    </source>
</evidence>
<proteinExistence type="predicted"/>